<sequence length="171" mass="19141">MPEIATAIAIASGYHMGREWPQRAAISSDRIISMVLWQCVLFPSEHVSQSLECSSLHPNLGEWLLRNVLCVLSAFPDLKHIVVGEMPTRRYSLVIAAFMAGILSKKQSSLDDFVCEENVALILLRRAVFAMNMQTPGRCVSELLFLQHRADAAIHKEKPGSSLPRKRRLSD</sequence>
<proteinExistence type="predicted"/>
<gene>
    <name evidence="1" type="ORF">NLG97_g5905</name>
</gene>
<accession>A0ACC1QUB4</accession>
<comment type="caution">
    <text evidence="1">The sequence shown here is derived from an EMBL/GenBank/DDBJ whole genome shotgun (WGS) entry which is preliminary data.</text>
</comment>
<protein>
    <submittedName>
        <fullName evidence="1">Uncharacterized protein</fullName>
    </submittedName>
</protein>
<reference evidence="1" key="1">
    <citation type="submission" date="2022-07" db="EMBL/GenBank/DDBJ databases">
        <title>Genome Sequence of Lecanicillium saksenae.</title>
        <authorList>
            <person name="Buettner E."/>
        </authorList>
    </citation>
    <scope>NUCLEOTIDE SEQUENCE</scope>
    <source>
        <strain evidence="1">VT-O1</strain>
    </source>
</reference>
<keyword evidence="2" id="KW-1185">Reference proteome</keyword>
<evidence type="ECO:0000313" key="2">
    <source>
        <dbReference type="Proteomes" id="UP001148737"/>
    </source>
</evidence>
<dbReference type="EMBL" id="JANAKD010000715">
    <property type="protein sequence ID" value="KAJ3489853.1"/>
    <property type="molecule type" value="Genomic_DNA"/>
</dbReference>
<organism evidence="1 2">
    <name type="scientific">Lecanicillium saksenae</name>
    <dbReference type="NCBI Taxonomy" id="468837"/>
    <lineage>
        <taxon>Eukaryota</taxon>
        <taxon>Fungi</taxon>
        <taxon>Dikarya</taxon>
        <taxon>Ascomycota</taxon>
        <taxon>Pezizomycotina</taxon>
        <taxon>Sordariomycetes</taxon>
        <taxon>Hypocreomycetidae</taxon>
        <taxon>Hypocreales</taxon>
        <taxon>Cordycipitaceae</taxon>
        <taxon>Lecanicillium</taxon>
    </lineage>
</organism>
<name>A0ACC1QUB4_9HYPO</name>
<evidence type="ECO:0000313" key="1">
    <source>
        <dbReference type="EMBL" id="KAJ3489853.1"/>
    </source>
</evidence>
<dbReference type="Proteomes" id="UP001148737">
    <property type="component" value="Unassembled WGS sequence"/>
</dbReference>